<sequence length="38" mass="4273">MELCRHPYNLVSSLFLVLAPQRSRGPGSLWPSFSPLLC</sequence>
<evidence type="ECO:0000313" key="1">
    <source>
        <dbReference type="EMBL" id="KFE60571.1"/>
    </source>
</evidence>
<dbReference type="AlphaFoldDB" id="A0A085VYQ8"/>
<gene>
    <name evidence="1" type="ORF">DB31_5910</name>
</gene>
<name>A0A085VYQ8_9BACT</name>
<dbReference type="EMBL" id="JMCB01000030">
    <property type="protein sequence ID" value="KFE60571.1"/>
    <property type="molecule type" value="Genomic_DNA"/>
</dbReference>
<comment type="caution">
    <text evidence="1">The sequence shown here is derived from an EMBL/GenBank/DDBJ whole genome shotgun (WGS) entry which is preliminary data.</text>
</comment>
<evidence type="ECO:0000313" key="2">
    <source>
        <dbReference type="Proteomes" id="UP000028725"/>
    </source>
</evidence>
<accession>A0A085VYQ8</accession>
<protein>
    <submittedName>
        <fullName evidence="1">Uncharacterized protein</fullName>
    </submittedName>
</protein>
<dbReference type="Proteomes" id="UP000028725">
    <property type="component" value="Unassembled WGS sequence"/>
</dbReference>
<proteinExistence type="predicted"/>
<keyword evidence="2" id="KW-1185">Reference proteome</keyword>
<reference evidence="1 2" key="1">
    <citation type="submission" date="2014-04" db="EMBL/GenBank/DDBJ databases">
        <title>Genome assembly of Hyalangium minutum DSM 14724.</title>
        <authorList>
            <person name="Sharma G."/>
            <person name="Subramanian S."/>
        </authorList>
    </citation>
    <scope>NUCLEOTIDE SEQUENCE [LARGE SCALE GENOMIC DNA]</scope>
    <source>
        <strain evidence="1 2">DSM 14724</strain>
    </source>
</reference>
<dbReference type="STRING" id="394096.DB31_5910"/>
<organism evidence="1 2">
    <name type="scientific">Hyalangium minutum</name>
    <dbReference type="NCBI Taxonomy" id="394096"/>
    <lineage>
        <taxon>Bacteria</taxon>
        <taxon>Pseudomonadati</taxon>
        <taxon>Myxococcota</taxon>
        <taxon>Myxococcia</taxon>
        <taxon>Myxococcales</taxon>
        <taxon>Cystobacterineae</taxon>
        <taxon>Archangiaceae</taxon>
        <taxon>Hyalangium</taxon>
    </lineage>
</organism>